<comment type="caution">
    <text evidence="1">The sequence shown here is derived from an EMBL/GenBank/DDBJ whole genome shotgun (WGS) entry which is preliminary data.</text>
</comment>
<organism evidence="1 2">
    <name type="scientific">Pararge aegeria aegeria</name>
    <dbReference type="NCBI Taxonomy" id="348720"/>
    <lineage>
        <taxon>Eukaryota</taxon>
        <taxon>Metazoa</taxon>
        <taxon>Ecdysozoa</taxon>
        <taxon>Arthropoda</taxon>
        <taxon>Hexapoda</taxon>
        <taxon>Insecta</taxon>
        <taxon>Pterygota</taxon>
        <taxon>Neoptera</taxon>
        <taxon>Endopterygota</taxon>
        <taxon>Lepidoptera</taxon>
        <taxon>Glossata</taxon>
        <taxon>Ditrysia</taxon>
        <taxon>Papilionoidea</taxon>
        <taxon>Nymphalidae</taxon>
        <taxon>Satyrinae</taxon>
        <taxon>Satyrini</taxon>
        <taxon>Parargina</taxon>
        <taxon>Pararge</taxon>
    </lineage>
</organism>
<protein>
    <submittedName>
        <fullName evidence="1">Jg2412 protein</fullName>
    </submittedName>
</protein>
<dbReference type="Proteomes" id="UP000838756">
    <property type="component" value="Unassembled WGS sequence"/>
</dbReference>
<evidence type="ECO:0000313" key="2">
    <source>
        <dbReference type="Proteomes" id="UP000838756"/>
    </source>
</evidence>
<dbReference type="AlphaFoldDB" id="A0A8S4QNQ8"/>
<dbReference type="OrthoDB" id="8123568at2759"/>
<accession>A0A8S4QNQ8</accession>
<name>A0A8S4QNQ8_9NEOP</name>
<keyword evidence="2" id="KW-1185">Reference proteome</keyword>
<sequence>MAISRAGSLPHVGTSMTNTAYNNIIISKMSFIRMYLLNNRESTQMIRIAVLARLVVDLNLSGKQIAYQRSTEIKVSVNTDTVTDTD</sequence>
<proteinExistence type="predicted"/>
<gene>
    <name evidence="1" type="primary">jg2412</name>
    <name evidence="1" type="ORF">PAEG_LOCUS2682</name>
</gene>
<evidence type="ECO:0000313" key="1">
    <source>
        <dbReference type="EMBL" id="CAH2210824.1"/>
    </source>
</evidence>
<dbReference type="EMBL" id="CAKXAJ010008355">
    <property type="protein sequence ID" value="CAH2210824.1"/>
    <property type="molecule type" value="Genomic_DNA"/>
</dbReference>
<reference evidence="1" key="1">
    <citation type="submission" date="2022-03" db="EMBL/GenBank/DDBJ databases">
        <authorList>
            <person name="Lindestad O."/>
        </authorList>
    </citation>
    <scope>NUCLEOTIDE SEQUENCE</scope>
</reference>